<organism evidence="5 6">
    <name type="scientific">Pelagicoccus mobilis</name>
    <dbReference type="NCBI Taxonomy" id="415221"/>
    <lineage>
        <taxon>Bacteria</taxon>
        <taxon>Pseudomonadati</taxon>
        <taxon>Verrucomicrobiota</taxon>
        <taxon>Opitutia</taxon>
        <taxon>Puniceicoccales</taxon>
        <taxon>Pelagicoccaceae</taxon>
        <taxon>Pelagicoccus</taxon>
    </lineage>
</organism>
<dbReference type="InterPro" id="IPR036116">
    <property type="entry name" value="FN3_sf"/>
</dbReference>
<keyword evidence="2" id="KW-0119">Carbohydrate metabolism</keyword>
<keyword evidence="3" id="KW-0624">Polysaccharide degradation</keyword>
<feature type="domain" description="Fibronectin type-III" evidence="4">
    <location>
        <begin position="797"/>
        <end position="870"/>
    </location>
</feature>
<proteinExistence type="inferred from homology"/>
<dbReference type="EMBL" id="JAENIL010000013">
    <property type="protein sequence ID" value="MBK1876878.1"/>
    <property type="molecule type" value="Genomic_DNA"/>
</dbReference>
<dbReference type="Proteomes" id="UP000617628">
    <property type="component" value="Unassembled WGS sequence"/>
</dbReference>
<dbReference type="SUPFAM" id="SSF49265">
    <property type="entry name" value="Fibronectin type III"/>
    <property type="match status" value="1"/>
</dbReference>
<accession>A0A934VQS6</accession>
<comment type="caution">
    <text evidence="5">The sequence shown here is derived from an EMBL/GenBank/DDBJ whole genome shotgun (WGS) entry which is preliminary data.</text>
</comment>
<dbReference type="SMART" id="SM00060">
    <property type="entry name" value="FN3"/>
    <property type="match status" value="1"/>
</dbReference>
<dbReference type="InterPro" id="IPR004197">
    <property type="entry name" value="Cellulase_Ig-like"/>
</dbReference>
<dbReference type="SUPFAM" id="SSF48208">
    <property type="entry name" value="Six-hairpin glycosidases"/>
    <property type="match status" value="1"/>
</dbReference>
<dbReference type="Pfam" id="PF00041">
    <property type="entry name" value="fn3"/>
    <property type="match status" value="1"/>
</dbReference>
<dbReference type="AlphaFoldDB" id="A0A934VQS6"/>
<evidence type="ECO:0000259" key="4">
    <source>
        <dbReference type="SMART" id="SM00060"/>
    </source>
</evidence>
<gene>
    <name evidence="5" type="ORF">JIN87_08365</name>
</gene>
<reference evidence="5" key="1">
    <citation type="submission" date="2021-01" db="EMBL/GenBank/DDBJ databases">
        <title>Modified the classification status of verrucomicrobia.</title>
        <authorList>
            <person name="Feng X."/>
        </authorList>
    </citation>
    <scope>NUCLEOTIDE SEQUENCE</scope>
    <source>
        <strain evidence="5">KCTC 13126</strain>
    </source>
</reference>
<evidence type="ECO:0000256" key="2">
    <source>
        <dbReference type="ARBA" id="ARBA00023277"/>
    </source>
</evidence>
<dbReference type="Gene3D" id="1.50.10.10">
    <property type="match status" value="1"/>
</dbReference>
<keyword evidence="5" id="KW-0378">Hydrolase</keyword>
<evidence type="ECO:0000313" key="6">
    <source>
        <dbReference type="Proteomes" id="UP000617628"/>
    </source>
</evidence>
<protein>
    <submittedName>
        <fullName evidence="5">Glycoside hydrolase family 9 protein</fullName>
    </submittedName>
</protein>
<dbReference type="GO" id="GO:0000272">
    <property type="term" value="P:polysaccharide catabolic process"/>
    <property type="evidence" value="ECO:0007669"/>
    <property type="project" value="UniProtKB-KW"/>
</dbReference>
<name>A0A934VQS6_9BACT</name>
<dbReference type="SUPFAM" id="SSF81296">
    <property type="entry name" value="E set domains"/>
    <property type="match status" value="1"/>
</dbReference>
<dbReference type="InterPro" id="IPR012341">
    <property type="entry name" value="6hp_glycosidase-like_sf"/>
</dbReference>
<evidence type="ECO:0000256" key="1">
    <source>
        <dbReference type="ARBA" id="ARBA00007072"/>
    </source>
</evidence>
<sequence>MIFRRFCLLPFFLTVGLASELVEVSPLTDSILLVHFDDGFVERHQLGESRRADTVIVDPLDVELASQVSSYSLSSESDANYQGGKAPSSVGRKSKATDFSWICESWVSGQGCVNSGPDAALEHWLYLFLPDPLVDGASYRLELGSLSGGQAVEFVYDVKSSRSEAVHVNLLGYVPEATKKFGYVYAWLGDSGKLELADYAGNAFHLIDRETNESVFSGELTFRKDSMNAETRQPATDETPNQNFLGADVYECDFSGFTGTGKFRLAVEGIGCSFDFEIHPDIYREAFRTTVRGLYHNRSGIALEKPYTVFTRPAPHNPNLTPGFDGVIKYTSSRMLDWVNDNHSEEDKPAIENGIEGPINTWGWYQDAGDWDGYVTHMKIPSLLMFAFEAAPDNFKDGELNIPESGDGIPDILGEARWLLRFYYRTRMAMKDAGYGTGGVGGGRVAGDWFGGDEAEDGTTKASWTDVDRTYIVSGEDPMTSFKYAAIAAHYAYILGEFGYNDPEGIDWEEEAKTAYDWAIQNTLDGDDQIRFSGSFLWEYRLYAAAALYRLTGVEVYQTQFEADASSIQATSFVQGEARWGTALFAGIENVESINATLKDRMQQAMLATADRVLVTHIDQRACRWGGNIDQPMNVGQPTTPKIPEVILAYPIAKQIDPERAEVYLNNARTTADYFLGTNPLNMTWVTGLGERRPERLFHMDSWYNGRDEMVPGIVPYGPWQQSLVLGESETGPWQHVWANKYIYPDDIGVWPGHERWFEQWTSPLTNEFTVHQNTVISAVVYGFLCGSNEERDASAPSSPSEVTANELSSESAVLSWAETNDDVRVIGYNVYLDGELFDQIEGTRVSFDQLTAGAGYTVEIEAIDHAGNRSEEVTSIELVSDFSAKVKTELVAWRIQNFGTEENQGDAADDADPDKDSVSNIMEFYLGTDPNSFSAAFDLFDAQKEGGNWYFSAAVEGSVGEGVVSFESSEDLLNWGLADSSEVEKAGNLWVFRGALSGTLQKPSFIRWRLGEPGIQVR</sequence>
<dbReference type="InterPro" id="IPR003961">
    <property type="entry name" value="FN3_dom"/>
</dbReference>
<evidence type="ECO:0000313" key="5">
    <source>
        <dbReference type="EMBL" id="MBK1876878.1"/>
    </source>
</evidence>
<dbReference type="InterPro" id="IPR014756">
    <property type="entry name" value="Ig_E-set"/>
</dbReference>
<dbReference type="Pfam" id="PF02927">
    <property type="entry name" value="CelD_N"/>
    <property type="match status" value="1"/>
</dbReference>
<dbReference type="InterPro" id="IPR008928">
    <property type="entry name" value="6-hairpin_glycosidase_sf"/>
</dbReference>
<dbReference type="Pfam" id="PF00759">
    <property type="entry name" value="Glyco_hydro_9"/>
    <property type="match status" value="1"/>
</dbReference>
<comment type="similarity">
    <text evidence="1">Belongs to the glycosyl hydrolase 9 (cellulase E) family.</text>
</comment>
<evidence type="ECO:0000256" key="3">
    <source>
        <dbReference type="ARBA" id="ARBA00023326"/>
    </source>
</evidence>
<dbReference type="CDD" id="cd02850">
    <property type="entry name" value="E_set_Cellulase_N"/>
    <property type="match status" value="1"/>
</dbReference>
<keyword evidence="6" id="KW-1185">Reference proteome</keyword>
<dbReference type="InterPro" id="IPR001701">
    <property type="entry name" value="Glyco_hydro_9"/>
</dbReference>
<dbReference type="RefSeq" id="WP_200355095.1">
    <property type="nucleotide sequence ID" value="NZ_JAENIL010000013.1"/>
</dbReference>
<dbReference type="GO" id="GO:0008810">
    <property type="term" value="F:cellulase activity"/>
    <property type="evidence" value="ECO:0007669"/>
    <property type="project" value="InterPro"/>
</dbReference>
<dbReference type="InterPro" id="IPR013783">
    <property type="entry name" value="Ig-like_fold"/>
</dbReference>
<dbReference type="Gene3D" id="2.60.40.10">
    <property type="entry name" value="Immunoglobulins"/>
    <property type="match status" value="2"/>
</dbReference>